<evidence type="ECO:0000259" key="11">
    <source>
        <dbReference type="PROSITE" id="PS51918"/>
    </source>
</evidence>
<dbReference type="AlphaFoldDB" id="A0A5R8KF13"/>
<protein>
    <recommendedName>
        <fullName evidence="3 10">Heme chaperone HemW</fullName>
    </recommendedName>
</protein>
<dbReference type="Gene3D" id="3.20.20.70">
    <property type="entry name" value="Aldolase class I"/>
    <property type="match status" value="1"/>
</dbReference>
<keyword evidence="7 10" id="KW-0408">Iron</keyword>
<dbReference type="OrthoDB" id="9808022at2"/>
<accession>A0A5R8KF13</accession>
<keyword evidence="9 10" id="KW-0143">Chaperone</keyword>
<dbReference type="PANTHER" id="PTHR13932:SF5">
    <property type="entry name" value="RADICAL S-ADENOSYL METHIONINE DOMAIN-CONTAINING PROTEIN 1, MITOCHONDRIAL"/>
    <property type="match status" value="1"/>
</dbReference>
<keyword evidence="10" id="KW-0004">4Fe-4S</keyword>
<dbReference type="PANTHER" id="PTHR13932">
    <property type="entry name" value="COPROPORPHYRINIGEN III OXIDASE"/>
    <property type="match status" value="1"/>
</dbReference>
<feature type="domain" description="Radical SAM core" evidence="11">
    <location>
        <begin position="1"/>
        <end position="235"/>
    </location>
</feature>
<evidence type="ECO:0000313" key="13">
    <source>
        <dbReference type="Proteomes" id="UP000306196"/>
    </source>
</evidence>
<dbReference type="NCBIfam" id="TIGR00539">
    <property type="entry name" value="hemN_rel"/>
    <property type="match status" value="1"/>
</dbReference>
<evidence type="ECO:0000256" key="5">
    <source>
        <dbReference type="ARBA" id="ARBA00022691"/>
    </source>
</evidence>
<dbReference type="GO" id="GO:0005737">
    <property type="term" value="C:cytoplasm"/>
    <property type="evidence" value="ECO:0007669"/>
    <property type="project" value="UniProtKB-SubCell"/>
</dbReference>
<keyword evidence="13" id="KW-1185">Reference proteome</keyword>
<dbReference type="GO" id="GO:0006779">
    <property type="term" value="P:porphyrin-containing compound biosynthetic process"/>
    <property type="evidence" value="ECO:0007669"/>
    <property type="project" value="InterPro"/>
</dbReference>
<comment type="cofactor">
    <cofactor evidence="1">
        <name>[4Fe-4S] cluster</name>
        <dbReference type="ChEBI" id="CHEBI:49883"/>
    </cofactor>
</comment>
<evidence type="ECO:0000256" key="6">
    <source>
        <dbReference type="ARBA" id="ARBA00022723"/>
    </source>
</evidence>
<comment type="caution">
    <text evidence="12">The sequence shown here is derived from an EMBL/GenBank/DDBJ whole genome shotgun (WGS) entry which is preliminary data.</text>
</comment>
<keyword evidence="10" id="KW-0963">Cytoplasm</keyword>
<keyword evidence="6 10" id="KW-0479">Metal-binding</keyword>
<comment type="subcellular location">
    <subcellularLocation>
        <location evidence="10">Cytoplasm</location>
    </subcellularLocation>
</comment>
<evidence type="ECO:0000256" key="4">
    <source>
        <dbReference type="ARBA" id="ARBA00022617"/>
    </source>
</evidence>
<reference evidence="12 13" key="1">
    <citation type="submission" date="2019-05" db="EMBL/GenBank/DDBJ databases">
        <title>Verrucobacter flavum gen. nov., sp. nov. a new member of the family Verrucomicrobiaceae.</title>
        <authorList>
            <person name="Szuroczki S."/>
            <person name="Abbaszade G."/>
            <person name="Szabo A."/>
            <person name="Felfoldi T."/>
            <person name="Schumann P."/>
            <person name="Boka K."/>
            <person name="Keki Z."/>
            <person name="Toumi M."/>
            <person name="Toth E."/>
        </authorList>
    </citation>
    <scope>NUCLEOTIDE SEQUENCE [LARGE SCALE GENOMIC DNA]</scope>
    <source>
        <strain evidence="12 13">MG-N-17</strain>
    </source>
</reference>
<keyword evidence="4 10" id="KW-0349">Heme</keyword>
<evidence type="ECO:0000256" key="8">
    <source>
        <dbReference type="ARBA" id="ARBA00023014"/>
    </source>
</evidence>
<dbReference type="InterPro" id="IPR013785">
    <property type="entry name" value="Aldolase_TIM"/>
</dbReference>
<dbReference type="InterPro" id="IPR004559">
    <property type="entry name" value="HemW-like"/>
</dbReference>
<evidence type="ECO:0000256" key="7">
    <source>
        <dbReference type="ARBA" id="ARBA00023004"/>
    </source>
</evidence>
<evidence type="ECO:0000256" key="3">
    <source>
        <dbReference type="ARBA" id="ARBA00017228"/>
    </source>
</evidence>
<comment type="similarity">
    <text evidence="2">Belongs to the anaerobic coproporphyrinogen-III oxidase family. HemW subfamily.</text>
</comment>
<dbReference type="SFLD" id="SFLDS00029">
    <property type="entry name" value="Radical_SAM"/>
    <property type="match status" value="1"/>
</dbReference>
<proteinExistence type="inferred from homology"/>
<dbReference type="SFLD" id="SFLDG01065">
    <property type="entry name" value="anaerobic_coproporphyrinogen-I"/>
    <property type="match status" value="1"/>
</dbReference>
<dbReference type="InterPro" id="IPR006638">
    <property type="entry name" value="Elp3/MiaA/NifB-like_rSAM"/>
</dbReference>
<dbReference type="InterPro" id="IPR007197">
    <property type="entry name" value="rSAM"/>
</dbReference>
<evidence type="ECO:0000256" key="9">
    <source>
        <dbReference type="ARBA" id="ARBA00023186"/>
    </source>
</evidence>
<dbReference type="SFLD" id="SFLDF00562">
    <property type="entry name" value="HemN-like__clustered_with_heat"/>
    <property type="match status" value="1"/>
</dbReference>
<evidence type="ECO:0000313" key="12">
    <source>
        <dbReference type="EMBL" id="TLD70841.1"/>
    </source>
</evidence>
<evidence type="ECO:0000256" key="2">
    <source>
        <dbReference type="ARBA" id="ARBA00006100"/>
    </source>
</evidence>
<evidence type="ECO:0000256" key="1">
    <source>
        <dbReference type="ARBA" id="ARBA00001966"/>
    </source>
</evidence>
<keyword evidence="5 10" id="KW-0949">S-adenosyl-L-methionine</keyword>
<dbReference type="EMBL" id="VAUV01000007">
    <property type="protein sequence ID" value="TLD70841.1"/>
    <property type="molecule type" value="Genomic_DNA"/>
</dbReference>
<evidence type="ECO:0000256" key="10">
    <source>
        <dbReference type="RuleBase" id="RU364116"/>
    </source>
</evidence>
<dbReference type="SUPFAM" id="SSF102114">
    <property type="entry name" value="Radical SAM enzymes"/>
    <property type="match status" value="1"/>
</dbReference>
<keyword evidence="8 10" id="KW-0411">Iron-sulfur</keyword>
<name>A0A5R8KF13_9BACT</name>
<dbReference type="GO" id="GO:0004109">
    <property type="term" value="F:coproporphyrinogen oxidase activity"/>
    <property type="evidence" value="ECO:0007669"/>
    <property type="project" value="InterPro"/>
</dbReference>
<dbReference type="InterPro" id="IPR058240">
    <property type="entry name" value="rSAM_sf"/>
</dbReference>
<sequence length="375" mass="42550">MHRSLIQHLYLHIPFCHRVCPYCSFYKHTPGNTDMAAFVDAILNELTLHQRQLDLRPKTIYFGGGTPTALSRSHLTTLIHGLRQRLDLSDLQELCLEANPKTVSPAKATLLRDLGVTRVSLGVQAWDQPTLTLLGRDHAPDEATETFHILRDAGIPALNLDLMFSIPHQTLDIWTAGLHHSLSLKPDHLSCYNLTYEEDTDFLQRHQTGELDQNQDRDADHFGTTIDLLEAAGYEHYETSNFALPGRRSLHNQAYWQGADYLGLGPSASSTHQRTRWKNISDTTRYNELLSQNRVPIVESEDLTDNQWLMERIALELRTAEGLSLSRIAPSIAHWLPTLQTENLIHLTPTHLHLTREGKPLVDQIAETLIPEEPK</sequence>
<dbReference type="GO" id="GO:0046872">
    <property type="term" value="F:metal ion binding"/>
    <property type="evidence" value="ECO:0007669"/>
    <property type="project" value="UniProtKB-UniRule"/>
</dbReference>
<dbReference type="SMART" id="SM00729">
    <property type="entry name" value="Elp3"/>
    <property type="match status" value="1"/>
</dbReference>
<dbReference type="InterPro" id="IPR034505">
    <property type="entry name" value="Coproporphyrinogen-III_oxidase"/>
</dbReference>
<dbReference type="Pfam" id="PF04055">
    <property type="entry name" value="Radical_SAM"/>
    <property type="match status" value="1"/>
</dbReference>
<dbReference type="PROSITE" id="PS51918">
    <property type="entry name" value="RADICAL_SAM"/>
    <property type="match status" value="1"/>
</dbReference>
<organism evidence="12 13">
    <name type="scientific">Phragmitibacter flavus</name>
    <dbReference type="NCBI Taxonomy" id="2576071"/>
    <lineage>
        <taxon>Bacteria</taxon>
        <taxon>Pseudomonadati</taxon>
        <taxon>Verrucomicrobiota</taxon>
        <taxon>Verrucomicrobiia</taxon>
        <taxon>Verrucomicrobiales</taxon>
        <taxon>Verrucomicrobiaceae</taxon>
        <taxon>Phragmitibacter</taxon>
    </lineage>
</organism>
<gene>
    <name evidence="12" type="primary">hemW</name>
    <name evidence="12" type="ORF">FEM03_11075</name>
</gene>
<comment type="function">
    <text evidence="10">Probably acts as a heme chaperone, transferring heme to an unknown acceptor. Binds one molecule of heme per monomer, possibly covalently. Binds 1 [4Fe-4S] cluster. The cluster is coordinated with 3 cysteines and an exchangeable S-adenosyl-L-methionine.</text>
</comment>
<dbReference type="Proteomes" id="UP000306196">
    <property type="component" value="Unassembled WGS sequence"/>
</dbReference>
<dbReference type="GO" id="GO:0051539">
    <property type="term" value="F:4 iron, 4 sulfur cluster binding"/>
    <property type="evidence" value="ECO:0007669"/>
    <property type="project" value="UniProtKB-UniRule"/>
</dbReference>